<evidence type="ECO:0000313" key="2">
    <source>
        <dbReference type="Proteomes" id="UP000274541"/>
    </source>
</evidence>
<name>A0A3M3XNN5_PSEAP</name>
<comment type="caution">
    <text evidence="1">The sequence shown here is derived from an EMBL/GenBank/DDBJ whole genome shotgun (WGS) entry which is preliminary data.</text>
</comment>
<gene>
    <name evidence="1" type="ORF">ALQ37_200177</name>
</gene>
<dbReference type="Proteomes" id="UP000274541">
    <property type="component" value="Unassembled WGS sequence"/>
</dbReference>
<protein>
    <submittedName>
        <fullName evidence="1">Uncharacterized protein</fullName>
    </submittedName>
</protein>
<reference evidence="1 2" key="1">
    <citation type="submission" date="2018-08" db="EMBL/GenBank/DDBJ databases">
        <title>Recombination of ecologically and evolutionarily significant loci maintains genetic cohesion in the Pseudomonas syringae species complex.</title>
        <authorList>
            <person name="Dillon M."/>
            <person name="Thakur S."/>
            <person name="Almeida R.N.D."/>
            <person name="Weir B.S."/>
            <person name="Guttman D.S."/>
        </authorList>
    </citation>
    <scope>NUCLEOTIDE SEQUENCE [LARGE SCALE GENOMIC DNA]</scope>
    <source>
        <strain evidence="1 2">ICMP 4388</strain>
    </source>
</reference>
<dbReference type="AlphaFoldDB" id="A0A3M3XNN5"/>
<proteinExistence type="predicted"/>
<organism evidence="1 2">
    <name type="scientific">Pseudomonas syringae pv. aptata</name>
    <dbReference type="NCBI Taxonomy" id="83167"/>
    <lineage>
        <taxon>Bacteria</taxon>
        <taxon>Pseudomonadati</taxon>
        <taxon>Pseudomonadota</taxon>
        <taxon>Gammaproteobacteria</taxon>
        <taxon>Pseudomonadales</taxon>
        <taxon>Pseudomonadaceae</taxon>
        <taxon>Pseudomonas</taxon>
        <taxon>Pseudomonas syringae</taxon>
    </lineage>
</organism>
<accession>A0A3M3XNN5</accession>
<sequence length="71" mass="7758">MRYLPGHIKVIFDIVEMQGAEAEVVICAVEVVVDASPYPKMAVVIVLARKLTQVYGDAAGKFDFPLNRGAH</sequence>
<dbReference type="EMBL" id="RBPX01000042">
    <property type="protein sequence ID" value="RMO71651.1"/>
    <property type="molecule type" value="Genomic_DNA"/>
</dbReference>
<evidence type="ECO:0000313" key="1">
    <source>
        <dbReference type="EMBL" id="RMO71651.1"/>
    </source>
</evidence>